<keyword evidence="2" id="KW-1185">Reference proteome</keyword>
<dbReference type="EMBL" id="NOJY02000008">
    <property type="protein sequence ID" value="RDY28140.1"/>
    <property type="molecule type" value="Genomic_DNA"/>
</dbReference>
<protein>
    <submittedName>
        <fullName evidence="1">Uncharacterized protein</fullName>
    </submittedName>
</protein>
<name>A0A371J5T0_9FIRM</name>
<sequence length="129" mass="15393">MGMFKNMFNKSEKENNLPFGSNECGRFLRETYKDSVDEVKILEENVYEKLNEYDEIVENISKLETRKKIIEHILQSEMKECETAFCKERKITWKPVIKSSIDSKVFKDENPELALKYIKVNKSRVFKIR</sequence>
<organism evidence="1 2">
    <name type="scientific">Romboutsia weinsteinii</name>
    <dbReference type="NCBI Taxonomy" id="2020949"/>
    <lineage>
        <taxon>Bacteria</taxon>
        <taxon>Bacillati</taxon>
        <taxon>Bacillota</taxon>
        <taxon>Clostridia</taxon>
        <taxon>Peptostreptococcales</taxon>
        <taxon>Peptostreptococcaceae</taxon>
        <taxon>Romboutsia</taxon>
    </lineage>
</organism>
<evidence type="ECO:0000313" key="2">
    <source>
        <dbReference type="Proteomes" id="UP000215694"/>
    </source>
</evidence>
<evidence type="ECO:0000313" key="1">
    <source>
        <dbReference type="EMBL" id="RDY28140.1"/>
    </source>
</evidence>
<accession>A0A371J5T0</accession>
<comment type="caution">
    <text evidence="1">The sequence shown here is derived from an EMBL/GenBank/DDBJ whole genome shotgun (WGS) entry which is preliminary data.</text>
</comment>
<dbReference type="AlphaFoldDB" id="A0A371J5T0"/>
<reference evidence="1 2" key="1">
    <citation type="journal article" date="2017" name="Genome Announc.">
        <title>Draft Genome Sequence of Romboutsia weinsteinii sp. nov. Strain CCRI-19649(T) Isolated from Surface Water.</title>
        <authorList>
            <person name="Maheux A.F."/>
            <person name="Boudreau D.K."/>
            <person name="Berube E."/>
            <person name="Boissinot M."/>
            <person name="Cantin P."/>
            <person name="Raymond F."/>
            <person name="Corbeil J."/>
            <person name="Omar R.F."/>
            <person name="Bergeron M.G."/>
        </authorList>
    </citation>
    <scope>NUCLEOTIDE SEQUENCE [LARGE SCALE GENOMIC DNA]</scope>
    <source>
        <strain evidence="1 2">CCRI-19649</strain>
    </source>
</reference>
<dbReference type="Proteomes" id="UP000215694">
    <property type="component" value="Unassembled WGS sequence"/>
</dbReference>
<proteinExistence type="predicted"/>
<dbReference type="OrthoDB" id="1751875at2"/>
<gene>
    <name evidence="1" type="ORF">CHL78_005965</name>
</gene>
<dbReference type="RefSeq" id="WP_094368211.1">
    <property type="nucleotide sequence ID" value="NZ_NOJY02000008.1"/>
</dbReference>